<dbReference type="Gene3D" id="3.90.1750.20">
    <property type="entry name" value="Putative Large Serine Recombinase, Chain B, Domain 2"/>
    <property type="match status" value="1"/>
</dbReference>
<dbReference type="InterPro" id="IPR011109">
    <property type="entry name" value="DNA_bind_recombinase_dom"/>
</dbReference>
<dbReference type="Proteomes" id="UP000546252">
    <property type="component" value="Unassembled WGS sequence"/>
</dbReference>
<reference evidence="3 4" key="1">
    <citation type="submission" date="2020-08" db="EMBL/GenBank/DDBJ databases">
        <title>Sequencing the genomes of 1000 actinobacteria strains.</title>
        <authorList>
            <person name="Klenk H.-P."/>
        </authorList>
    </citation>
    <scope>NUCLEOTIDE SEQUENCE [LARGE SCALE GENOMIC DNA]</scope>
    <source>
        <strain evidence="3 4">DSM 19081</strain>
    </source>
</reference>
<dbReference type="AlphaFoldDB" id="A0A839FSN3"/>
<dbReference type="PROSITE" id="PS51736">
    <property type="entry name" value="RECOMBINASES_3"/>
    <property type="match status" value="1"/>
</dbReference>
<dbReference type="Pfam" id="PF07508">
    <property type="entry name" value="Recombinase"/>
    <property type="match status" value="1"/>
</dbReference>
<organism evidence="3 4">
    <name type="scientific">Nesterenkonia jeotgali</name>
    <dbReference type="NCBI Taxonomy" id="317018"/>
    <lineage>
        <taxon>Bacteria</taxon>
        <taxon>Bacillati</taxon>
        <taxon>Actinomycetota</taxon>
        <taxon>Actinomycetes</taxon>
        <taxon>Micrococcales</taxon>
        <taxon>Micrococcaceae</taxon>
        <taxon>Nesterenkonia</taxon>
    </lineage>
</organism>
<dbReference type="Pfam" id="PF00239">
    <property type="entry name" value="Resolvase"/>
    <property type="match status" value="1"/>
</dbReference>
<dbReference type="GO" id="GO:0003677">
    <property type="term" value="F:DNA binding"/>
    <property type="evidence" value="ECO:0007669"/>
    <property type="project" value="InterPro"/>
</dbReference>
<feature type="domain" description="Resolvase/invertase-type recombinase catalytic" evidence="1">
    <location>
        <begin position="10"/>
        <end position="157"/>
    </location>
</feature>
<dbReference type="Gene3D" id="3.40.50.1390">
    <property type="entry name" value="Resolvase, N-terminal catalytic domain"/>
    <property type="match status" value="1"/>
</dbReference>
<proteinExistence type="predicted"/>
<accession>A0A839FSN3</accession>
<dbReference type="GO" id="GO:0000150">
    <property type="term" value="F:DNA strand exchange activity"/>
    <property type="evidence" value="ECO:0007669"/>
    <property type="project" value="InterPro"/>
</dbReference>
<dbReference type="EMBL" id="JACJIH010000001">
    <property type="protein sequence ID" value="MBA8921332.1"/>
    <property type="molecule type" value="Genomic_DNA"/>
</dbReference>
<dbReference type="InterPro" id="IPR050639">
    <property type="entry name" value="SSR_resolvase"/>
</dbReference>
<dbReference type="PANTHER" id="PTHR30461:SF23">
    <property type="entry name" value="DNA RECOMBINASE-RELATED"/>
    <property type="match status" value="1"/>
</dbReference>
<dbReference type="PANTHER" id="PTHR30461">
    <property type="entry name" value="DNA-INVERTASE FROM LAMBDOID PROPHAGE"/>
    <property type="match status" value="1"/>
</dbReference>
<dbReference type="InterPro" id="IPR006119">
    <property type="entry name" value="Resolv_N"/>
</dbReference>
<evidence type="ECO:0000313" key="4">
    <source>
        <dbReference type="Proteomes" id="UP000546252"/>
    </source>
</evidence>
<dbReference type="SMART" id="SM00857">
    <property type="entry name" value="Resolvase"/>
    <property type="match status" value="1"/>
</dbReference>
<comment type="caution">
    <text evidence="3">The sequence shown here is derived from an EMBL/GenBank/DDBJ whole genome shotgun (WGS) entry which is preliminary data.</text>
</comment>
<dbReference type="InterPro" id="IPR038109">
    <property type="entry name" value="DNA_bind_recomb_sf"/>
</dbReference>
<sequence>MSNMSEPSIPAAIYVRISKDSEALGLGVARQEKECRELAERKGWQVVDVFKDNDVSATRSKVRPRYQDMIRAIEAGWIRGIVVYDVDRLTRTPRELEDVIEWADRHQLHLASVGGVIDLATPQGRMTARIKGTVAKHEAEQQSRRLKSKMRELREDGRYIGTKPYGWDWSVNEDGTKGKDLVLNPVEAAVVKECAERTLNGEKCHAIAQDLNKRGIPTMKNSRGWTSSHLRRMLLRPINAGFTIHDDVEYPGKWPQLTTRSQYDRLVAILTDPKRVVNRGTPNRYLLSGLIRCDLCGQAMRRNVGSNAKRSYTLSDGTMKKYEYERVEIYRCVPPGCNKVGQNREGVEMMVTEYVLRLLEREGVEIFGGDSARLEAAHERVEGLKAQMRLAAGRVAEGKMTFDQLEQFNATVQPQLDQAQVELRQATPDESMIEFTGSSARAAWKKADLDRKREVIRSLLNHGLRITVGQPGQKGSRRRKIEGRMKTFNPDTVYITADW</sequence>
<gene>
    <name evidence="3" type="ORF">HNR24_001265</name>
</gene>
<dbReference type="RefSeq" id="WP_182495347.1">
    <property type="nucleotide sequence ID" value="NZ_BAAAKT010000004.1"/>
</dbReference>
<dbReference type="CDD" id="cd00338">
    <property type="entry name" value="Ser_Recombinase"/>
    <property type="match status" value="1"/>
</dbReference>
<dbReference type="SUPFAM" id="SSF53041">
    <property type="entry name" value="Resolvase-like"/>
    <property type="match status" value="1"/>
</dbReference>
<evidence type="ECO:0000313" key="3">
    <source>
        <dbReference type="EMBL" id="MBA8921332.1"/>
    </source>
</evidence>
<name>A0A839FSN3_9MICC</name>
<protein>
    <submittedName>
        <fullName evidence="3">DNA invertase Pin-like site-specific DNA recombinase</fullName>
    </submittedName>
</protein>
<dbReference type="PROSITE" id="PS51737">
    <property type="entry name" value="RECOMBINASE_DNA_BIND"/>
    <property type="match status" value="1"/>
</dbReference>
<evidence type="ECO:0000259" key="2">
    <source>
        <dbReference type="PROSITE" id="PS51737"/>
    </source>
</evidence>
<dbReference type="InterPro" id="IPR036162">
    <property type="entry name" value="Resolvase-like_N_sf"/>
</dbReference>
<evidence type="ECO:0000259" key="1">
    <source>
        <dbReference type="PROSITE" id="PS51736"/>
    </source>
</evidence>
<feature type="domain" description="Recombinase" evidence="2">
    <location>
        <begin position="164"/>
        <end position="276"/>
    </location>
</feature>